<dbReference type="InterPro" id="IPR050597">
    <property type="entry name" value="Cytochrome_c_Oxidase_Subunit"/>
</dbReference>
<gene>
    <name evidence="9" type="ORF">SM757_16540</name>
</gene>
<keyword evidence="4" id="KW-0249">Electron transport</keyword>
<evidence type="ECO:0000256" key="4">
    <source>
        <dbReference type="ARBA" id="ARBA00022982"/>
    </source>
</evidence>
<dbReference type="PANTHER" id="PTHR33751">
    <property type="entry name" value="CBB3-TYPE CYTOCHROME C OXIDASE SUBUNIT FIXP"/>
    <property type="match status" value="1"/>
</dbReference>
<keyword evidence="3 6" id="KW-0479">Metal-binding</keyword>
<dbReference type="PANTHER" id="PTHR33751:SF1">
    <property type="entry name" value="CBB3-TYPE CYTOCHROME C OXIDASE SUBUNIT FIXP"/>
    <property type="match status" value="1"/>
</dbReference>
<evidence type="ECO:0000256" key="1">
    <source>
        <dbReference type="ARBA" id="ARBA00022448"/>
    </source>
</evidence>
<organism evidence="9 10">
    <name type="scientific">Azohydromonas lata</name>
    <dbReference type="NCBI Taxonomy" id="45677"/>
    <lineage>
        <taxon>Bacteria</taxon>
        <taxon>Pseudomonadati</taxon>
        <taxon>Pseudomonadota</taxon>
        <taxon>Betaproteobacteria</taxon>
        <taxon>Burkholderiales</taxon>
        <taxon>Sphaerotilaceae</taxon>
        <taxon>Azohydromonas</taxon>
    </lineage>
</organism>
<dbReference type="SUPFAM" id="SSF46626">
    <property type="entry name" value="Cytochrome c"/>
    <property type="match status" value="1"/>
</dbReference>
<evidence type="ECO:0000256" key="2">
    <source>
        <dbReference type="ARBA" id="ARBA00022617"/>
    </source>
</evidence>
<evidence type="ECO:0000256" key="3">
    <source>
        <dbReference type="ARBA" id="ARBA00022723"/>
    </source>
</evidence>
<dbReference type="InterPro" id="IPR036909">
    <property type="entry name" value="Cyt_c-like_dom_sf"/>
</dbReference>
<comment type="caution">
    <text evidence="9">The sequence shown here is derived from an EMBL/GenBank/DDBJ whole genome shotgun (WGS) entry which is preliminary data.</text>
</comment>
<feature type="region of interest" description="Disordered" evidence="7">
    <location>
        <begin position="193"/>
        <end position="228"/>
    </location>
</feature>
<evidence type="ECO:0000259" key="8">
    <source>
        <dbReference type="PROSITE" id="PS51007"/>
    </source>
</evidence>
<reference evidence="9 10" key="1">
    <citation type="submission" date="2023-11" db="EMBL/GenBank/DDBJ databases">
        <title>Draft genome of Azohydromonas lata strain H1 (DSM1123), a polyhydroxyalkanoate producer.</title>
        <authorList>
            <person name="Traversa D."/>
            <person name="D'Addabbo P."/>
            <person name="Pazzani C."/>
            <person name="Manzari C."/>
            <person name="Chiara M."/>
            <person name="Scrascia M."/>
        </authorList>
    </citation>
    <scope>NUCLEOTIDE SEQUENCE [LARGE SCALE GENOMIC DNA]</scope>
    <source>
        <strain evidence="9 10">H1</strain>
    </source>
</reference>
<sequence length="228" mass="23970">MKELSRTFQVLALAALTLLGSGCERERRRFDPPPPSPPQRMPEPRTVGLYVGPTAPAPTDAATAAHLAAATAPAASAAAMAASMVQADEAAAAASDAHAAQAAPDGFEGNAYAVAQGKRWYRWFNCNGCHAQGGGDSGPPLLDGHWRYGGSAAQIVATLRQGRPNGMPAFEGRMTDEQLWQLAAYVRSMSGQLRTDVAPGRSDGLSGPLPEQRRDDEKLTPEAPPKAR</sequence>
<evidence type="ECO:0000256" key="6">
    <source>
        <dbReference type="PROSITE-ProRule" id="PRU00433"/>
    </source>
</evidence>
<dbReference type="PROSITE" id="PS51257">
    <property type="entry name" value="PROKAR_LIPOPROTEIN"/>
    <property type="match status" value="1"/>
</dbReference>
<evidence type="ECO:0000256" key="7">
    <source>
        <dbReference type="SAM" id="MobiDB-lite"/>
    </source>
</evidence>
<dbReference type="PRINTS" id="PR00605">
    <property type="entry name" value="CYTCHROMECIC"/>
</dbReference>
<evidence type="ECO:0000313" key="10">
    <source>
        <dbReference type="Proteomes" id="UP001293718"/>
    </source>
</evidence>
<dbReference type="EMBL" id="JAXOJX010000026">
    <property type="protein sequence ID" value="MDZ5458185.1"/>
    <property type="molecule type" value="Genomic_DNA"/>
</dbReference>
<feature type="domain" description="Cytochrome c" evidence="8">
    <location>
        <begin position="112"/>
        <end position="190"/>
    </location>
</feature>
<keyword evidence="5 6" id="KW-0408">Iron</keyword>
<dbReference type="Pfam" id="PF13442">
    <property type="entry name" value="Cytochrome_CBB3"/>
    <property type="match status" value="1"/>
</dbReference>
<keyword evidence="10" id="KW-1185">Reference proteome</keyword>
<proteinExistence type="predicted"/>
<dbReference type="InterPro" id="IPR009056">
    <property type="entry name" value="Cyt_c-like_dom"/>
</dbReference>
<evidence type="ECO:0000256" key="5">
    <source>
        <dbReference type="ARBA" id="ARBA00023004"/>
    </source>
</evidence>
<feature type="compositionally biased region" description="Pro residues" evidence="7">
    <location>
        <begin position="32"/>
        <end position="41"/>
    </location>
</feature>
<evidence type="ECO:0000313" key="9">
    <source>
        <dbReference type="EMBL" id="MDZ5458185.1"/>
    </source>
</evidence>
<dbReference type="Gene3D" id="1.10.760.10">
    <property type="entry name" value="Cytochrome c-like domain"/>
    <property type="match status" value="1"/>
</dbReference>
<accession>A0ABU5IGD3</accession>
<keyword evidence="1" id="KW-0813">Transport</keyword>
<keyword evidence="2 6" id="KW-0349">Heme</keyword>
<feature type="compositionally biased region" description="Basic and acidic residues" evidence="7">
    <location>
        <begin position="211"/>
        <end position="220"/>
    </location>
</feature>
<feature type="region of interest" description="Disordered" evidence="7">
    <location>
        <begin position="24"/>
        <end position="44"/>
    </location>
</feature>
<dbReference type="InterPro" id="IPR008168">
    <property type="entry name" value="Cyt_C_IC"/>
</dbReference>
<dbReference type="PROSITE" id="PS51007">
    <property type="entry name" value="CYTC"/>
    <property type="match status" value="1"/>
</dbReference>
<dbReference type="Proteomes" id="UP001293718">
    <property type="component" value="Unassembled WGS sequence"/>
</dbReference>
<name>A0ABU5IGD3_9BURK</name>
<protein>
    <submittedName>
        <fullName evidence="9">Cytochrome c</fullName>
    </submittedName>
</protein>
<dbReference type="RefSeq" id="WP_322466333.1">
    <property type="nucleotide sequence ID" value="NZ_JAXOJX010000026.1"/>
</dbReference>